<sequence length="144" mass="16290">MQLSPESWAKTEWHPLATIKRFVVVNLVAFGIFMVEVNVFALKSALKIPHDNILNIYRVVFWFMLGVPATRQCYFYLSDPNVTRFGTVASLAVVTLFVETATAIKFSLADLPAKIPTRSLVLWGVYILLYAVGCVVMFRKIKKS</sequence>
<dbReference type="EMBL" id="JBDODL010003999">
    <property type="protein sequence ID" value="MES1922906.1"/>
    <property type="molecule type" value="Genomic_DNA"/>
</dbReference>
<dbReference type="InterPro" id="IPR004277">
    <property type="entry name" value="PSS"/>
</dbReference>
<keyword evidence="3" id="KW-1185">Reference proteome</keyword>
<keyword evidence="1" id="KW-0812">Transmembrane</keyword>
<accession>A0ABV2ATB2</accession>
<protein>
    <submittedName>
        <fullName evidence="2">Phosphatidylserine synthase 2</fullName>
        <ecNumber evidence="2">2.7.8.29</ecNumber>
    </submittedName>
</protein>
<evidence type="ECO:0000313" key="2">
    <source>
        <dbReference type="EMBL" id="MES1922906.1"/>
    </source>
</evidence>
<organism evidence="2 3">
    <name type="scientific">Bonamia ostreae</name>
    <dbReference type="NCBI Taxonomy" id="126728"/>
    <lineage>
        <taxon>Eukaryota</taxon>
        <taxon>Sar</taxon>
        <taxon>Rhizaria</taxon>
        <taxon>Endomyxa</taxon>
        <taxon>Ascetosporea</taxon>
        <taxon>Haplosporida</taxon>
        <taxon>Bonamia</taxon>
    </lineage>
</organism>
<keyword evidence="1" id="KW-1133">Transmembrane helix</keyword>
<proteinExistence type="predicted"/>
<dbReference type="Proteomes" id="UP001439008">
    <property type="component" value="Unassembled WGS sequence"/>
</dbReference>
<gene>
    <name evidence="2" type="primary">PTDSS1</name>
    <name evidence="2" type="ORF">MHBO_004435</name>
</gene>
<comment type="caution">
    <text evidence="2">The sequence shown here is derived from an EMBL/GenBank/DDBJ whole genome shotgun (WGS) entry which is preliminary data.</text>
</comment>
<keyword evidence="1" id="KW-0472">Membrane</keyword>
<dbReference type="EC" id="2.7.8.29" evidence="2"/>
<feature type="transmembrane region" description="Helical" evidence="1">
    <location>
        <begin position="89"/>
        <end position="108"/>
    </location>
</feature>
<keyword evidence="2" id="KW-0808">Transferase</keyword>
<evidence type="ECO:0000256" key="1">
    <source>
        <dbReference type="SAM" id="Phobius"/>
    </source>
</evidence>
<dbReference type="Pfam" id="PF03034">
    <property type="entry name" value="PSS"/>
    <property type="match status" value="1"/>
</dbReference>
<name>A0ABV2ATB2_9EUKA</name>
<feature type="transmembrane region" description="Helical" evidence="1">
    <location>
        <begin position="21"/>
        <end position="41"/>
    </location>
</feature>
<reference evidence="2 3" key="1">
    <citation type="journal article" date="2024" name="BMC Biol.">
        <title>Comparative genomics of Ascetosporea gives new insight into the evolutionary basis for animal parasitism in Rhizaria.</title>
        <authorList>
            <person name="Hiltunen Thoren M."/>
            <person name="Onut-Brannstrom I."/>
            <person name="Alfjorden A."/>
            <person name="Peckova H."/>
            <person name="Swords F."/>
            <person name="Hooper C."/>
            <person name="Holzer A.S."/>
            <person name="Bass D."/>
            <person name="Burki F."/>
        </authorList>
    </citation>
    <scope>NUCLEOTIDE SEQUENCE [LARGE SCALE GENOMIC DNA]</scope>
    <source>
        <strain evidence="2">20-A016</strain>
    </source>
</reference>
<feature type="transmembrane region" description="Helical" evidence="1">
    <location>
        <begin position="120"/>
        <end position="138"/>
    </location>
</feature>
<feature type="transmembrane region" description="Helical" evidence="1">
    <location>
        <begin position="56"/>
        <end position="77"/>
    </location>
</feature>
<evidence type="ECO:0000313" key="3">
    <source>
        <dbReference type="Proteomes" id="UP001439008"/>
    </source>
</evidence>
<dbReference type="GO" id="GO:0106245">
    <property type="term" value="F:L-serine-phosphatidylethanolamine phosphatidyltransferase activity"/>
    <property type="evidence" value="ECO:0007669"/>
    <property type="project" value="UniProtKB-EC"/>
</dbReference>